<evidence type="ECO:0000313" key="4">
    <source>
        <dbReference type="Proteomes" id="UP000184474"/>
    </source>
</evidence>
<sequence length="920" mass="103275">MKKHACFRQSITHYSLCTIAILLLMMCSLEASWGQTYKAEYRAVWVASVSNLDWPSSANRTNMEAQKQELIDILDSAAAWNLNAIFLQIRPQSDAFYESALAPWSEYVSGARGTSPGYDPLAFAIEEGHKRGIEIHGWLNPYRYETSLGKNDGKPGDYNADHPEWMLRYETSRIFNPGVPEVMEHLKDVVGEIVNNYDIDGIHFDDYFYPYSGTSNEDQATYETYGGDFDDIGDWRRDNVNTMIGMVKDTIESLKPYVRFGISPFGIHGNGENPEGISGLDAYNAIYTDAEQWLSSGNIDYVCPQLYWPTGGAQDFATLLPWWAELAYENDRHVMAGHGIYRYANNPDVSARGRATIHEDKKYFDVDDPNGRTLADPWTLEQISTQIDIVRDNRDINALGGCFFRYQDFIRVNGIKDQIVENHYQDVALMPSMTWKTSETLTAPANLHWDEDESGIYFLSWDEGNSADRYVLYASSTDSPTEAFFEDPANILRVVYGDYYYIEDGDMNSDVRPYLFMSTYDRYGNESTERSMIEVDAPVGVPTLASPEDESTSQPTDFDFEWTSVPNTQSYLLELSLSEDFAQIDLTQTVSGTSFNATGIELLGDTQYYWRVSPVNFAGTGSASVVYSFSTGFPSIPSIVSPVTGSDLIPLKPLFEWSQDDLVTGVTLEIARGGSQFESYNVVFTETLGGVSEYQMTEELDEWTTYHLRLKVFNDLGESIWVYSSFKTLIVLPEPSVIYSPLMQSNLLEGDVLEVEWSKSDLAKGYKVTISSDAEMSTVIDTFESFSVNDTTTSFSGLMGGDYYVSVQGKNVGGYGQPAQVSISIDKILGVYDDLSDEIAPAMQAIYSMSGDVKVVFRDADVSVSNLELYNVLGRRLSIPDLNYDVSNAPVLRLEGQMPGTLILILRTDSTYERIKVLIR</sequence>
<keyword evidence="1" id="KW-0732">Signal</keyword>
<dbReference type="InterPro" id="IPR003790">
    <property type="entry name" value="GHL10"/>
</dbReference>
<dbReference type="Proteomes" id="UP000184474">
    <property type="component" value="Unassembled WGS sequence"/>
</dbReference>
<keyword evidence="4" id="KW-1185">Reference proteome</keyword>
<gene>
    <name evidence="3" type="ORF">SAMN04488028_103158</name>
</gene>
<accession>A0A1M6Q3P5</accession>
<dbReference type="RefSeq" id="WP_084190491.1">
    <property type="nucleotide sequence ID" value="NZ_FRAA01000003.1"/>
</dbReference>
<dbReference type="STRING" id="156994.SAMN04488028_103158"/>
<reference evidence="4" key="1">
    <citation type="submission" date="2016-11" db="EMBL/GenBank/DDBJ databases">
        <authorList>
            <person name="Varghese N."/>
            <person name="Submissions S."/>
        </authorList>
    </citation>
    <scope>NUCLEOTIDE SEQUENCE [LARGE SCALE GENOMIC DNA]</scope>
    <source>
        <strain evidence="4">DSM 26134</strain>
    </source>
</reference>
<keyword evidence="3" id="KW-0449">Lipoprotein</keyword>
<dbReference type="PANTHER" id="PTHR43405">
    <property type="entry name" value="GLYCOSYL HYDROLASE DIGH"/>
    <property type="match status" value="1"/>
</dbReference>
<feature type="domain" description="Glycosyl hydrolase-like 10" evidence="2">
    <location>
        <begin position="41"/>
        <end position="341"/>
    </location>
</feature>
<protein>
    <submittedName>
        <fullName evidence="3">Uncharacterized lipoprotein YddW, UPF0748 family</fullName>
    </submittedName>
</protein>
<organism evidence="3 4">
    <name type="scientific">Reichenbachiella agariperforans</name>
    <dbReference type="NCBI Taxonomy" id="156994"/>
    <lineage>
        <taxon>Bacteria</taxon>
        <taxon>Pseudomonadati</taxon>
        <taxon>Bacteroidota</taxon>
        <taxon>Cytophagia</taxon>
        <taxon>Cytophagales</taxon>
        <taxon>Reichenbachiellaceae</taxon>
        <taxon>Reichenbachiella</taxon>
    </lineage>
</organism>
<dbReference type="InterPro" id="IPR017853">
    <property type="entry name" value="GH"/>
</dbReference>
<dbReference type="InterPro" id="IPR013783">
    <property type="entry name" value="Ig-like_fold"/>
</dbReference>
<evidence type="ECO:0000259" key="2">
    <source>
        <dbReference type="Pfam" id="PF02638"/>
    </source>
</evidence>
<dbReference type="InterPro" id="IPR052177">
    <property type="entry name" value="Divisome_Glycosyl_Hydrolase"/>
</dbReference>
<dbReference type="AlphaFoldDB" id="A0A1M6Q3P5"/>
<evidence type="ECO:0000313" key="3">
    <source>
        <dbReference type="EMBL" id="SHK14800.1"/>
    </source>
</evidence>
<dbReference type="SUPFAM" id="SSF51445">
    <property type="entry name" value="(Trans)glycosidases"/>
    <property type="match status" value="1"/>
</dbReference>
<dbReference type="SUPFAM" id="SSF49265">
    <property type="entry name" value="Fibronectin type III"/>
    <property type="match status" value="2"/>
</dbReference>
<dbReference type="Gene3D" id="2.60.40.10">
    <property type="entry name" value="Immunoglobulins"/>
    <property type="match status" value="1"/>
</dbReference>
<dbReference type="Gene3D" id="3.20.20.80">
    <property type="entry name" value="Glycosidases"/>
    <property type="match status" value="1"/>
</dbReference>
<evidence type="ECO:0000256" key="1">
    <source>
        <dbReference type="ARBA" id="ARBA00022729"/>
    </source>
</evidence>
<dbReference type="PANTHER" id="PTHR43405:SF1">
    <property type="entry name" value="GLYCOSYL HYDROLASE DIGH"/>
    <property type="match status" value="1"/>
</dbReference>
<dbReference type="EMBL" id="FRAA01000003">
    <property type="protein sequence ID" value="SHK14800.1"/>
    <property type="molecule type" value="Genomic_DNA"/>
</dbReference>
<dbReference type="InterPro" id="IPR036116">
    <property type="entry name" value="FN3_sf"/>
</dbReference>
<name>A0A1M6Q3P5_REIAG</name>
<dbReference type="Pfam" id="PF02638">
    <property type="entry name" value="GHL10"/>
    <property type="match status" value="1"/>
</dbReference>
<proteinExistence type="predicted"/>